<organism evidence="2">
    <name type="scientific">sediment metagenome</name>
    <dbReference type="NCBI Taxonomy" id="749907"/>
    <lineage>
        <taxon>unclassified sequences</taxon>
        <taxon>metagenomes</taxon>
        <taxon>ecological metagenomes</taxon>
    </lineage>
</organism>
<sequence length="177" mass="19791">MFSDQKREARRRYREFVEEGIFEGKRSDLTGGGLLRSSGGWTGLKGFRKAGLRVKGDERILGDSDFVGHVLKSAEEAFEEKYDLRARGYDFDRAVVRVAEVMGMTAGQVTAFGKSPQTVKARALLCFWAHRKLGMTTVEIAAKLNICQSAVSRSSKRGEKIEREHPFELIADKGIKS</sequence>
<evidence type="ECO:0000313" key="2">
    <source>
        <dbReference type="EMBL" id="EFK95896.1"/>
    </source>
</evidence>
<dbReference type="GO" id="GO:0005524">
    <property type="term" value="F:ATP binding"/>
    <property type="evidence" value="ECO:0007669"/>
    <property type="project" value="InterPro"/>
</dbReference>
<dbReference type="AlphaFoldDB" id="D9PKN3"/>
<gene>
    <name evidence="2" type="ORF">LDC_2102</name>
</gene>
<comment type="caution">
    <text evidence="2">The sequence shown here is derived from an EMBL/GenBank/DDBJ whole genome shotgun (WGS) entry which is preliminary data.</text>
</comment>
<dbReference type="GO" id="GO:0006275">
    <property type="term" value="P:regulation of DNA replication"/>
    <property type="evidence" value="ECO:0007669"/>
    <property type="project" value="InterPro"/>
</dbReference>
<reference evidence="2" key="2">
    <citation type="journal article" date="2011" name="Microb. Ecol.">
        <title>Taxonomic and Functional Metagenomic Profiling of the Microbial Community in the Anoxic Sediment of a Sub-saline Shallow Lake (Laguna de Carrizo, Central Spain).</title>
        <authorList>
            <person name="Ferrer M."/>
            <person name="Guazzaroni M.E."/>
            <person name="Richter M."/>
            <person name="Garcia-Salamanca A."/>
            <person name="Yarza P."/>
            <person name="Suarez-Suarez A."/>
            <person name="Solano J."/>
            <person name="Alcaide M."/>
            <person name="van Dillewijn P."/>
            <person name="Molina-Henares M.A."/>
            <person name="Lopez-Cortes N."/>
            <person name="Al-Ramahi Y."/>
            <person name="Guerrero C."/>
            <person name="Acosta A."/>
            <person name="de Eugenio L.I."/>
            <person name="Martinez V."/>
            <person name="Marques S."/>
            <person name="Rojo F."/>
            <person name="Santero E."/>
            <person name="Genilloud O."/>
            <person name="Perez-Perez J."/>
            <person name="Rossello-Mora R."/>
            <person name="Ramos J.L."/>
        </authorList>
    </citation>
    <scope>NUCLEOTIDE SEQUENCE</scope>
</reference>
<dbReference type="InterPro" id="IPR010921">
    <property type="entry name" value="Trp_repressor/repl_initiator"/>
</dbReference>
<dbReference type="GO" id="GO:0006270">
    <property type="term" value="P:DNA replication initiation"/>
    <property type="evidence" value="ECO:0007669"/>
    <property type="project" value="InterPro"/>
</dbReference>
<dbReference type="GO" id="GO:0043565">
    <property type="term" value="F:sequence-specific DNA binding"/>
    <property type="evidence" value="ECO:0007669"/>
    <property type="project" value="InterPro"/>
</dbReference>
<reference evidence="2" key="1">
    <citation type="submission" date="2010-07" db="EMBL/GenBank/DDBJ databases">
        <authorList>
            <consortium name="CONSOLIDER consortium CSD2007-00005"/>
            <person name="Guazzaroni M.-E."/>
            <person name="Richter M."/>
            <person name="Garcia-Salamanca A."/>
            <person name="Yarza P."/>
            <person name="Ferrer M."/>
        </authorList>
    </citation>
    <scope>NUCLEOTIDE SEQUENCE</scope>
</reference>
<name>D9PKN3_9ZZZZ</name>
<accession>D9PKN3</accession>
<dbReference type="SUPFAM" id="SSF48295">
    <property type="entry name" value="TrpR-like"/>
    <property type="match status" value="1"/>
</dbReference>
<feature type="domain" description="Chromosomal replication initiator DnaA C-terminal" evidence="1">
    <location>
        <begin position="90"/>
        <end position="158"/>
    </location>
</feature>
<dbReference type="SMART" id="SM00760">
    <property type="entry name" value="Bac_DnaA_C"/>
    <property type="match status" value="1"/>
</dbReference>
<dbReference type="Gene3D" id="1.10.1750.10">
    <property type="match status" value="1"/>
</dbReference>
<protein>
    <recommendedName>
        <fullName evidence="1">Chromosomal replication initiator DnaA C-terminal domain-containing protein</fullName>
    </recommendedName>
</protein>
<proteinExistence type="predicted"/>
<dbReference type="EMBL" id="ADZX01000628">
    <property type="protein sequence ID" value="EFK95896.1"/>
    <property type="molecule type" value="Genomic_DNA"/>
</dbReference>
<dbReference type="InterPro" id="IPR013159">
    <property type="entry name" value="DnaA_C"/>
</dbReference>
<evidence type="ECO:0000259" key="1">
    <source>
        <dbReference type="SMART" id="SM00760"/>
    </source>
</evidence>